<name>A0A7R9Q7Q8_9ACAR</name>
<dbReference type="EMBL" id="OC868614">
    <property type="protein sequence ID" value="CAD7634133.1"/>
    <property type="molecule type" value="Genomic_DNA"/>
</dbReference>
<dbReference type="CDD" id="cd00109">
    <property type="entry name" value="Kunitz-type"/>
    <property type="match status" value="1"/>
</dbReference>
<dbReference type="PROSITE" id="PS00280">
    <property type="entry name" value="BPTI_KUNITZ_1"/>
    <property type="match status" value="1"/>
</dbReference>
<proteinExistence type="predicted"/>
<dbReference type="InterPro" id="IPR029856">
    <property type="entry name" value="AMBP"/>
</dbReference>
<dbReference type="SMART" id="SM00131">
    <property type="entry name" value="KU"/>
    <property type="match status" value="1"/>
</dbReference>
<evidence type="ECO:0000256" key="1">
    <source>
        <dbReference type="ARBA" id="ARBA00004613"/>
    </source>
</evidence>
<keyword evidence="6" id="KW-1015">Disulfide bond</keyword>
<sequence>MNDPLNDTTVSTSSTDSSDSIDFTTVSYDTTVVPTQVDDLKITTTANLVDMETTTTATDITDINDNTSDNNDVNCSHCLNAKYFNHYYAKGCKPVFGDNRCKDCPKMFDCIEKIEIELGNNECLFNGSKFTIGERIPVPNPCQVCQCGYGYTHRVDSQPFTTIHCVSVECPENFAVHSFPLAGLERDFERVHNCYNVYESGKCCAVSKKCADPVDEEFVCQYNGKSYRLGEKIHPIDDKCKSWNSNKTSDNSGCRAVECNLEVDRQLRDGCLPIYHENTCCPVDYYCPEREFTDKQQDNHRCGQPADPGPCVGLFKRFYYDGRDGRCHSFVFGGCGGSDNNFRRLDDCQKTCVKSDSKPDVNQTQSQSPDTDRSSDDSGAQPYCLMNDKRYPIGHKLDIGQRCVDCVCRIPPEFTCVQRSCPKTPVAPNQCKVTYSPAECCPTYDCSYNKTSDQSFDTSSCPTPMCAKGCHFETYPDRCPTCVCKPAIDGREVPDYDVTDI</sequence>
<dbReference type="InterPro" id="IPR020901">
    <property type="entry name" value="Prtase_inh_Kunz-CS"/>
</dbReference>
<organism evidence="10">
    <name type="scientific">Medioppia subpectinata</name>
    <dbReference type="NCBI Taxonomy" id="1979941"/>
    <lineage>
        <taxon>Eukaryota</taxon>
        <taxon>Metazoa</taxon>
        <taxon>Ecdysozoa</taxon>
        <taxon>Arthropoda</taxon>
        <taxon>Chelicerata</taxon>
        <taxon>Arachnida</taxon>
        <taxon>Acari</taxon>
        <taxon>Acariformes</taxon>
        <taxon>Sarcoptiformes</taxon>
        <taxon>Oribatida</taxon>
        <taxon>Brachypylina</taxon>
        <taxon>Oppioidea</taxon>
        <taxon>Oppiidae</taxon>
        <taxon>Medioppia</taxon>
    </lineage>
</organism>
<feature type="compositionally biased region" description="Polar residues" evidence="8">
    <location>
        <begin position="360"/>
        <end position="369"/>
    </location>
</feature>
<accession>A0A7R9Q7Q8</accession>
<evidence type="ECO:0000313" key="11">
    <source>
        <dbReference type="Proteomes" id="UP000759131"/>
    </source>
</evidence>
<dbReference type="PANTHER" id="PTHR46676">
    <property type="entry name" value="PROTEIN AMBP"/>
    <property type="match status" value="1"/>
</dbReference>
<dbReference type="SUPFAM" id="SSF57362">
    <property type="entry name" value="BPTI-like"/>
    <property type="match status" value="1"/>
</dbReference>
<dbReference type="PANTHER" id="PTHR46676:SF1">
    <property type="entry name" value="PROTEIN AMBP"/>
    <property type="match status" value="1"/>
</dbReference>
<dbReference type="InterPro" id="IPR036880">
    <property type="entry name" value="Kunitz_BPTI_sf"/>
</dbReference>
<keyword evidence="2" id="KW-0964">Secreted</keyword>
<feature type="domain" description="BPTI/Kunitz inhibitor" evidence="9">
    <location>
        <begin position="302"/>
        <end position="352"/>
    </location>
</feature>
<evidence type="ECO:0000256" key="4">
    <source>
        <dbReference type="ARBA" id="ARBA00022737"/>
    </source>
</evidence>
<keyword evidence="3" id="KW-0646">Protease inhibitor</keyword>
<keyword evidence="4" id="KW-0677">Repeat</keyword>
<gene>
    <name evidence="10" type="ORF">OSB1V03_LOCUS14529</name>
</gene>
<evidence type="ECO:0000256" key="2">
    <source>
        <dbReference type="ARBA" id="ARBA00022525"/>
    </source>
</evidence>
<dbReference type="AlphaFoldDB" id="A0A7R9Q7Q8"/>
<keyword evidence="11" id="KW-1185">Reference proteome</keyword>
<dbReference type="GO" id="GO:0004867">
    <property type="term" value="F:serine-type endopeptidase inhibitor activity"/>
    <property type="evidence" value="ECO:0007669"/>
    <property type="project" value="UniProtKB-KW"/>
</dbReference>
<dbReference type="Gene3D" id="4.10.410.10">
    <property type="entry name" value="Pancreatic trypsin inhibitor Kunitz domain"/>
    <property type="match status" value="1"/>
</dbReference>
<evidence type="ECO:0000256" key="7">
    <source>
        <dbReference type="ARBA" id="ARBA00023180"/>
    </source>
</evidence>
<comment type="subcellular location">
    <subcellularLocation>
        <location evidence="1">Secreted</location>
    </subcellularLocation>
</comment>
<evidence type="ECO:0000256" key="8">
    <source>
        <dbReference type="SAM" id="MobiDB-lite"/>
    </source>
</evidence>
<dbReference type="FunFam" id="4.10.410.10:FF:000020">
    <property type="entry name" value="Collagen, type VI, alpha 3"/>
    <property type="match status" value="1"/>
</dbReference>
<dbReference type="PROSITE" id="PS50279">
    <property type="entry name" value="BPTI_KUNITZ_2"/>
    <property type="match status" value="1"/>
</dbReference>
<dbReference type="InterPro" id="IPR002223">
    <property type="entry name" value="Kunitz_BPTI"/>
</dbReference>
<evidence type="ECO:0000256" key="5">
    <source>
        <dbReference type="ARBA" id="ARBA00022900"/>
    </source>
</evidence>
<feature type="region of interest" description="Disordered" evidence="8">
    <location>
        <begin position="353"/>
        <end position="379"/>
    </location>
</feature>
<evidence type="ECO:0000259" key="9">
    <source>
        <dbReference type="PROSITE" id="PS50279"/>
    </source>
</evidence>
<reference evidence="10" key="1">
    <citation type="submission" date="2020-11" db="EMBL/GenBank/DDBJ databases">
        <authorList>
            <person name="Tran Van P."/>
        </authorList>
    </citation>
    <scope>NUCLEOTIDE SEQUENCE</scope>
</reference>
<evidence type="ECO:0000256" key="6">
    <source>
        <dbReference type="ARBA" id="ARBA00023157"/>
    </source>
</evidence>
<dbReference type="EMBL" id="CAJPIZ010014039">
    <property type="protein sequence ID" value="CAG2114563.1"/>
    <property type="molecule type" value="Genomic_DNA"/>
</dbReference>
<keyword evidence="7" id="KW-0325">Glycoprotein</keyword>
<evidence type="ECO:0000313" key="10">
    <source>
        <dbReference type="EMBL" id="CAD7634133.1"/>
    </source>
</evidence>
<dbReference type="GO" id="GO:0005576">
    <property type="term" value="C:extracellular region"/>
    <property type="evidence" value="ECO:0007669"/>
    <property type="project" value="UniProtKB-SubCell"/>
</dbReference>
<evidence type="ECO:0000256" key="3">
    <source>
        <dbReference type="ARBA" id="ARBA00022690"/>
    </source>
</evidence>
<keyword evidence="5" id="KW-0722">Serine protease inhibitor</keyword>
<dbReference type="Proteomes" id="UP000759131">
    <property type="component" value="Unassembled WGS sequence"/>
</dbReference>
<dbReference type="OrthoDB" id="365605at2759"/>
<dbReference type="Pfam" id="PF00014">
    <property type="entry name" value="Kunitz_BPTI"/>
    <property type="match status" value="1"/>
</dbReference>
<protein>
    <recommendedName>
        <fullName evidence="9">BPTI/Kunitz inhibitor domain-containing protein</fullName>
    </recommendedName>
</protein>
<dbReference type="PRINTS" id="PR00759">
    <property type="entry name" value="BASICPTASE"/>
</dbReference>